<dbReference type="STRING" id="388413.ALPR1_05780"/>
<sequence length="250" mass="28967">MINFFRKIRQNMLVQNKFTKYLVYAFGEIILVVIGILIALSINNWNQNRINRNLETQYYKRLLEDVKEEKLILEATINYSNQVIGHAKKALAIFENSPDAYPDSVQNLIDMYQASQLQDSNSASSTYKELIASGQINLIQNEALKTALVRFYEIEWTEIGVLKLENTYRLNLRGKMPDEIQTEIRSNCDDIYVKSRSNYLTALPDKCEINLDPLVAKSVVEELRQDESLKKDLRYLIGNETSKQNDLQTI</sequence>
<evidence type="ECO:0000313" key="2">
    <source>
        <dbReference type="EMBL" id="EAZ80408.1"/>
    </source>
</evidence>
<evidence type="ECO:0000256" key="1">
    <source>
        <dbReference type="SAM" id="Phobius"/>
    </source>
</evidence>
<dbReference type="RefSeq" id="WP_008199039.1">
    <property type="nucleotide sequence ID" value="NZ_CM001023.1"/>
</dbReference>
<protein>
    <submittedName>
        <fullName evidence="2">Uncharacterized protein</fullName>
    </submittedName>
</protein>
<reference evidence="2 3" key="1">
    <citation type="journal article" date="2011" name="J. Bacteriol.">
        <title>Complete genome sequence of Algoriphagus sp. PR1, bacterial prey of a colony-forming choanoflagellate.</title>
        <authorList>
            <person name="Alegado R.A."/>
            <person name="Ferriera S."/>
            <person name="Nusbaum C."/>
            <person name="Young S.K."/>
            <person name="Zeng Q."/>
            <person name="Imamovic A."/>
            <person name="Fairclough S.R."/>
            <person name="King N."/>
        </authorList>
    </citation>
    <scope>NUCLEOTIDE SEQUENCE [LARGE SCALE GENOMIC DNA]</scope>
    <source>
        <strain evidence="2 3">PR1</strain>
    </source>
</reference>
<dbReference type="AlphaFoldDB" id="A3HYS2"/>
<proteinExistence type="predicted"/>
<name>A3HYS2_9BACT</name>
<dbReference type="HOGENOM" id="CLU_091694_1_0_10"/>
<feature type="transmembrane region" description="Helical" evidence="1">
    <location>
        <begin position="21"/>
        <end position="42"/>
    </location>
</feature>
<dbReference type="Proteomes" id="UP000003919">
    <property type="component" value="Unassembled WGS sequence"/>
</dbReference>
<keyword evidence="1" id="KW-1133">Transmembrane helix</keyword>
<dbReference type="EMBL" id="AAXU02000001">
    <property type="protein sequence ID" value="EAZ80408.1"/>
    <property type="molecule type" value="Genomic_DNA"/>
</dbReference>
<keyword evidence="1" id="KW-0812">Transmembrane</keyword>
<keyword evidence="1" id="KW-0472">Membrane</keyword>
<keyword evidence="3" id="KW-1185">Reference proteome</keyword>
<dbReference type="Pfam" id="PF19578">
    <property type="entry name" value="DUF6090"/>
    <property type="match status" value="1"/>
</dbReference>
<organism evidence="2 3">
    <name type="scientific">Algoriphagus machipongonensis</name>
    <dbReference type="NCBI Taxonomy" id="388413"/>
    <lineage>
        <taxon>Bacteria</taxon>
        <taxon>Pseudomonadati</taxon>
        <taxon>Bacteroidota</taxon>
        <taxon>Cytophagia</taxon>
        <taxon>Cytophagales</taxon>
        <taxon>Cyclobacteriaceae</taxon>
        <taxon>Algoriphagus</taxon>
    </lineage>
</organism>
<comment type="caution">
    <text evidence="2">The sequence shown here is derived from an EMBL/GenBank/DDBJ whole genome shotgun (WGS) entry which is preliminary data.</text>
</comment>
<gene>
    <name evidence="2" type="ORF">ALPR1_05780</name>
</gene>
<dbReference type="eggNOG" id="ENOG5032YA3">
    <property type="taxonomic scope" value="Bacteria"/>
</dbReference>
<accession>A3HYS2</accession>
<evidence type="ECO:0000313" key="3">
    <source>
        <dbReference type="Proteomes" id="UP000003919"/>
    </source>
</evidence>
<dbReference type="InterPro" id="IPR045749">
    <property type="entry name" value="DUF6090"/>
</dbReference>